<dbReference type="OMA" id="ARTCRHE"/>
<evidence type="ECO:0000313" key="2">
    <source>
        <dbReference type="EMBL" id="EIE75514.1"/>
    </source>
</evidence>
<name>I1BH34_RHIO9</name>
<dbReference type="VEuPathDB" id="FungiDB:RO3G_00218"/>
<organism evidence="2 3">
    <name type="scientific">Rhizopus delemar (strain RA 99-880 / ATCC MYA-4621 / FGSC 9543 / NRRL 43880)</name>
    <name type="common">Mucormycosis agent</name>
    <name type="synonym">Rhizopus arrhizus var. delemar</name>
    <dbReference type="NCBI Taxonomy" id="246409"/>
    <lineage>
        <taxon>Eukaryota</taxon>
        <taxon>Fungi</taxon>
        <taxon>Fungi incertae sedis</taxon>
        <taxon>Mucoromycota</taxon>
        <taxon>Mucoromycotina</taxon>
        <taxon>Mucoromycetes</taxon>
        <taxon>Mucorales</taxon>
        <taxon>Mucorineae</taxon>
        <taxon>Rhizopodaceae</taxon>
        <taxon>Rhizopus</taxon>
    </lineage>
</organism>
<reference evidence="2 3" key="1">
    <citation type="journal article" date="2009" name="PLoS Genet.">
        <title>Genomic analysis of the basal lineage fungus Rhizopus oryzae reveals a whole-genome duplication.</title>
        <authorList>
            <person name="Ma L.-J."/>
            <person name="Ibrahim A.S."/>
            <person name="Skory C."/>
            <person name="Grabherr M.G."/>
            <person name="Burger G."/>
            <person name="Butler M."/>
            <person name="Elias M."/>
            <person name="Idnurm A."/>
            <person name="Lang B.F."/>
            <person name="Sone T."/>
            <person name="Abe A."/>
            <person name="Calvo S.E."/>
            <person name="Corrochano L.M."/>
            <person name="Engels R."/>
            <person name="Fu J."/>
            <person name="Hansberg W."/>
            <person name="Kim J.-M."/>
            <person name="Kodira C.D."/>
            <person name="Koehrsen M.J."/>
            <person name="Liu B."/>
            <person name="Miranda-Saavedra D."/>
            <person name="O'Leary S."/>
            <person name="Ortiz-Castellanos L."/>
            <person name="Poulter R."/>
            <person name="Rodriguez-Romero J."/>
            <person name="Ruiz-Herrera J."/>
            <person name="Shen Y.-Q."/>
            <person name="Zeng Q."/>
            <person name="Galagan J."/>
            <person name="Birren B.W."/>
            <person name="Cuomo C.A."/>
            <person name="Wickes B.L."/>
        </authorList>
    </citation>
    <scope>NUCLEOTIDE SEQUENCE [LARGE SCALE GENOMIC DNA]</scope>
    <source>
        <strain evidence="3">RA 99-880 / ATCC MYA-4621 / FGSC 9543 / NRRL 43880</strain>
    </source>
</reference>
<dbReference type="GeneID" id="93607190"/>
<feature type="domain" description="Bacteriophage T5 Orf172 DNA-binding" evidence="1">
    <location>
        <begin position="18"/>
        <end position="58"/>
    </location>
</feature>
<dbReference type="RefSeq" id="XP_067510910.1">
    <property type="nucleotide sequence ID" value="XM_067654809.1"/>
</dbReference>
<accession>I1BH34</accession>
<evidence type="ECO:0000259" key="1">
    <source>
        <dbReference type="Pfam" id="PF10544"/>
    </source>
</evidence>
<dbReference type="Pfam" id="PF10544">
    <property type="entry name" value="T5orf172"/>
    <property type="match status" value="1"/>
</dbReference>
<keyword evidence="3" id="KW-1185">Reference proteome</keyword>
<dbReference type="OrthoDB" id="2417614at2759"/>
<dbReference type="Proteomes" id="UP000009138">
    <property type="component" value="Unassembled WGS sequence"/>
</dbReference>
<evidence type="ECO:0000313" key="3">
    <source>
        <dbReference type="Proteomes" id="UP000009138"/>
    </source>
</evidence>
<dbReference type="eggNOG" id="ENOG502QWMU">
    <property type="taxonomic scope" value="Eukaryota"/>
</dbReference>
<sequence>MIREMIKPTSKDDKPGFIYGYSIQKEVTNSQEKYAYFKIGRTVDPHRRMYALSKICKYDPKVIELFPSLPGKGRMPNNLQMIDGKIDRWKD</sequence>
<dbReference type="InParanoid" id="I1BH34"/>
<gene>
    <name evidence="2" type="ORF">RO3G_00218</name>
</gene>
<dbReference type="STRING" id="246409.I1BH34"/>
<dbReference type="AlphaFoldDB" id="I1BH34"/>
<protein>
    <recommendedName>
        <fullName evidence="1">Bacteriophage T5 Orf172 DNA-binding domain-containing protein</fullName>
    </recommendedName>
</protein>
<dbReference type="InterPro" id="IPR018306">
    <property type="entry name" value="Phage_T5_Orf172_DNA-bd"/>
</dbReference>
<proteinExistence type="predicted"/>
<dbReference type="EMBL" id="CH476732">
    <property type="protein sequence ID" value="EIE75514.1"/>
    <property type="molecule type" value="Genomic_DNA"/>
</dbReference>